<evidence type="ECO:0000256" key="1">
    <source>
        <dbReference type="SAM" id="Coils"/>
    </source>
</evidence>
<name>A0A3A6TMZ7_9GAMM</name>
<evidence type="ECO:0000313" key="2">
    <source>
        <dbReference type="EMBL" id="RJY06355.1"/>
    </source>
</evidence>
<proteinExistence type="predicted"/>
<keyword evidence="3" id="KW-1185">Reference proteome</keyword>
<evidence type="ECO:0000313" key="3">
    <source>
        <dbReference type="Proteomes" id="UP000273022"/>
    </source>
</evidence>
<dbReference type="AlphaFoldDB" id="A0A3A6TMZ7"/>
<sequence>MTATTSAMGGLHSYPLTKEIDVNELLKETEPLAHQWENYAVMMEYPNVENLKIDHGDSCVHCYEVLLKWWADPESKKNKRYEGIEGFVSLLRDRNKNLTADKVQAAKEKFFKVSSQSLTVPDSPIQDDLKVLRQTLDDIESELKTVKKKLEEAKSRLLRCDKRFEQLQESFKARDETIIQLTTENDELKAQQAILREKSSPLNSSSESFTIKKQELTLAVASKNK</sequence>
<keyword evidence="1" id="KW-0175">Coiled coil</keyword>
<comment type="caution">
    <text evidence="2">The sequence shown here is derived from an EMBL/GenBank/DDBJ whole genome shotgun (WGS) entry which is preliminary data.</text>
</comment>
<dbReference type="RefSeq" id="WP_121854967.1">
    <property type="nucleotide sequence ID" value="NZ_CP037952.1"/>
</dbReference>
<gene>
    <name evidence="2" type="ORF">D5R81_17855</name>
</gene>
<organism evidence="2 3">
    <name type="scientific">Parashewanella spongiae</name>
    <dbReference type="NCBI Taxonomy" id="342950"/>
    <lineage>
        <taxon>Bacteria</taxon>
        <taxon>Pseudomonadati</taxon>
        <taxon>Pseudomonadota</taxon>
        <taxon>Gammaproteobacteria</taxon>
        <taxon>Alteromonadales</taxon>
        <taxon>Shewanellaceae</taxon>
        <taxon>Parashewanella</taxon>
    </lineage>
</organism>
<dbReference type="Proteomes" id="UP000273022">
    <property type="component" value="Unassembled WGS sequence"/>
</dbReference>
<dbReference type="EMBL" id="QYYH01000166">
    <property type="protein sequence ID" value="RJY06355.1"/>
    <property type="molecule type" value="Genomic_DNA"/>
</dbReference>
<feature type="coiled-coil region" evidence="1">
    <location>
        <begin position="129"/>
        <end position="198"/>
    </location>
</feature>
<accession>A0A3A6TMZ7</accession>
<protein>
    <submittedName>
        <fullName evidence="2">Uncharacterized protein</fullName>
    </submittedName>
</protein>
<reference evidence="2 3" key="1">
    <citation type="submission" date="2018-09" db="EMBL/GenBank/DDBJ databases">
        <title>Phylogeny of the Shewanellaceae, and recommendation for two new genera, Pseudoshewanella and Parashewanella.</title>
        <authorList>
            <person name="Wang G."/>
        </authorList>
    </citation>
    <scope>NUCLEOTIDE SEQUENCE [LARGE SCALE GENOMIC DNA]</scope>
    <source>
        <strain evidence="2 3">KCTC 22492</strain>
    </source>
</reference>